<keyword evidence="2" id="KW-1133">Transmembrane helix</keyword>
<dbReference type="AlphaFoldDB" id="A0A7C3V9L8"/>
<gene>
    <name evidence="3" type="ORF">ENW96_13650</name>
</gene>
<proteinExistence type="predicted"/>
<feature type="transmembrane region" description="Helical" evidence="2">
    <location>
        <begin position="66"/>
        <end position="88"/>
    </location>
</feature>
<evidence type="ECO:0000313" key="3">
    <source>
        <dbReference type="EMBL" id="HGF35400.1"/>
    </source>
</evidence>
<sequence>MIEAALLLVRLILGLAGILIMGYSLAAGLVPGFTRLERAAAGFGLGALVITLWMLALSGLELEFSLPLVIMPPLALAGGWWLGKSWIAAPHSSGRETKESELRKPPYSFWDWLFIGLLAVLGLFVTLRAVLYPLWAWDGIAIWGFKAKVFYLNGAIDFKGFEAHNYYPNLVPLILTYLYLWLGQVNDYLVKLIFPLWGGALLAMLFGMLRRLGLARTPALGVTTFFALNGITFITHLHIVYADLAMTYFALGATGLVYLWLTNAAPPRTLPLAALFFAGLTWSKFEGAPLAGTILLAAGITLIWLRPPTLARRLASLGWPVAGLLLGYLPWRVFALSHGIETGSDPILGFYWPQLFRALPALGLALINPTLFGILWPTTGLVLVFSGRKIFSTPILFLALFLGGNFLAILLAYAVAPTSPFEFHLYLRATLDRLLLHLAPVAALLIGEGVTEVAGRERQGEPEPAIGPSFQPVLSTKK</sequence>
<evidence type="ECO:0000256" key="1">
    <source>
        <dbReference type="SAM" id="MobiDB-lite"/>
    </source>
</evidence>
<feature type="transmembrane region" description="Helical" evidence="2">
    <location>
        <begin position="6"/>
        <end position="27"/>
    </location>
</feature>
<comment type="caution">
    <text evidence="3">The sequence shown here is derived from an EMBL/GenBank/DDBJ whole genome shotgun (WGS) entry which is preliminary data.</text>
</comment>
<protein>
    <recommendedName>
        <fullName evidence="4">Glycosyltransferase RgtA/B/C/D-like domain-containing protein</fullName>
    </recommendedName>
</protein>
<dbReference type="EMBL" id="DTMF01000329">
    <property type="protein sequence ID" value="HGF35400.1"/>
    <property type="molecule type" value="Genomic_DNA"/>
</dbReference>
<accession>A0A7C3V9L8</accession>
<evidence type="ECO:0000256" key="2">
    <source>
        <dbReference type="SAM" id="Phobius"/>
    </source>
</evidence>
<feature type="transmembrane region" description="Helical" evidence="2">
    <location>
        <begin position="360"/>
        <end position="383"/>
    </location>
</feature>
<feature type="transmembrane region" description="Helical" evidence="2">
    <location>
        <begin position="245"/>
        <end position="261"/>
    </location>
</feature>
<feature type="region of interest" description="Disordered" evidence="1">
    <location>
        <begin position="457"/>
        <end position="478"/>
    </location>
</feature>
<feature type="transmembrane region" description="Helical" evidence="2">
    <location>
        <begin position="166"/>
        <end position="182"/>
    </location>
</feature>
<keyword evidence="2" id="KW-0472">Membrane</keyword>
<name>A0A7C3V9L8_9BACT</name>
<feature type="transmembrane region" description="Helical" evidence="2">
    <location>
        <begin position="109"/>
        <end position="129"/>
    </location>
</feature>
<organism evidence="3">
    <name type="scientific">Desulfobacca acetoxidans</name>
    <dbReference type="NCBI Taxonomy" id="60893"/>
    <lineage>
        <taxon>Bacteria</taxon>
        <taxon>Pseudomonadati</taxon>
        <taxon>Thermodesulfobacteriota</taxon>
        <taxon>Desulfobaccia</taxon>
        <taxon>Desulfobaccales</taxon>
        <taxon>Desulfobaccaceae</taxon>
        <taxon>Desulfobacca</taxon>
    </lineage>
</organism>
<keyword evidence="2" id="KW-0812">Transmembrane</keyword>
<feature type="transmembrane region" description="Helical" evidence="2">
    <location>
        <begin position="317"/>
        <end position="340"/>
    </location>
</feature>
<evidence type="ECO:0008006" key="4">
    <source>
        <dbReference type="Google" id="ProtNLM"/>
    </source>
</evidence>
<reference evidence="3" key="1">
    <citation type="journal article" date="2020" name="mSystems">
        <title>Genome- and Community-Level Interaction Insights into Carbon Utilization and Element Cycling Functions of Hydrothermarchaeota in Hydrothermal Sediment.</title>
        <authorList>
            <person name="Zhou Z."/>
            <person name="Liu Y."/>
            <person name="Xu W."/>
            <person name="Pan J."/>
            <person name="Luo Z.H."/>
            <person name="Li M."/>
        </authorList>
    </citation>
    <scope>NUCLEOTIDE SEQUENCE [LARGE SCALE GENOMIC DNA]</scope>
    <source>
        <strain evidence="3">SpSt-897</strain>
    </source>
</reference>
<feature type="transmembrane region" description="Helical" evidence="2">
    <location>
        <begin position="188"/>
        <end position="207"/>
    </location>
</feature>
<feature type="transmembrane region" description="Helical" evidence="2">
    <location>
        <begin position="289"/>
        <end position="305"/>
    </location>
</feature>
<feature type="transmembrane region" description="Helical" evidence="2">
    <location>
        <begin position="395"/>
        <end position="414"/>
    </location>
</feature>
<feature type="transmembrane region" description="Helical" evidence="2">
    <location>
        <begin position="135"/>
        <end position="154"/>
    </location>
</feature>
<feature type="transmembrane region" description="Helical" evidence="2">
    <location>
        <begin position="219"/>
        <end position="239"/>
    </location>
</feature>
<feature type="transmembrane region" description="Helical" evidence="2">
    <location>
        <begin position="39"/>
        <end position="60"/>
    </location>
</feature>